<feature type="transmembrane region" description="Helical" evidence="8">
    <location>
        <begin position="160"/>
        <end position="181"/>
    </location>
</feature>
<feature type="region of interest" description="Disordered" evidence="7">
    <location>
        <begin position="659"/>
        <end position="690"/>
    </location>
</feature>
<evidence type="ECO:0000256" key="3">
    <source>
        <dbReference type="ARBA" id="ARBA00022692"/>
    </source>
</evidence>
<feature type="transmembrane region" description="Helical" evidence="8">
    <location>
        <begin position="43"/>
        <end position="66"/>
    </location>
</feature>
<evidence type="ECO:0000256" key="8">
    <source>
        <dbReference type="SAM" id="Phobius"/>
    </source>
</evidence>
<reference evidence="10" key="2">
    <citation type="submission" date="2021-04" db="EMBL/GenBank/DDBJ databases">
        <authorList>
            <person name="Gilroy R."/>
        </authorList>
    </citation>
    <scope>NUCLEOTIDE SEQUENCE</scope>
    <source>
        <strain evidence="10">9264</strain>
    </source>
</reference>
<comment type="similarity">
    <text evidence="6">Belongs to the YccS/YhfK family.</text>
</comment>
<feature type="transmembrane region" description="Helical" evidence="8">
    <location>
        <begin position="506"/>
        <end position="529"/>
    </location>
</feature>
<feature type="region of interest" description="Disordered" evidence="7">
    <location>
        <begin position="334"/>
        <end position="363"/>
    </location>
</feature>
<gene>
    <name evidence="10" type="ORF">H9906_03145</name>
</gene>
<feature type="transmembrane region" description="Helical" evidence="8">
    <location>
        <begin position="480"/>
        <end position="500"/>
    </location>
</feature>
<dbReference type="Pfam" id="PF13515">
    <property type="entry name" value="FUSC_2"/>
    <property type="match status" value="1"/>
</dbReference>
<sequence>MPKLTIPHFFHHSNTSTQPSSWLLQLLTQHQVSSWNSWRSSRAALSIGAPMAIGFVTDQLSICMWLAMASMLQITGERDGSYRYSFYKIILSAAFASLGLLLGYLSNLPWGWVVLIMALIGFCSALLSSINALLSVGTLQMLIMGTVAIGNPALTNYGQAAGFILLGSAWYAALLGIEAMFRRHHPTHQTIATVLTACQQLAQASTEAPRAVVEQREHDFTSAQENLYAFMFQTRSHAQGRNPESERLSALLQRFEALFSALLSTHNPNELRAASDYLSLLSEHYHNYHTFKTKAATDKALPALRLPTVLTQNNVLSFALSKLTTALLPNFQGATEEASPSTTATSSCSPQSKETSAPTNSSNHSWLSRFRVARSQLSIAPEVLRNAYALMLCCALGFGLHWFDNGSHWYWTPLTIFLVMKPDLGSIFSRTILRCVGTSLGVLLGALALHYVPFNGFYIVAMVFFAACLPWAIQHSYIMMNIFLTPIILMLIDSVSPHHIGLHPNFAFLRFENTLIGGAIVLVFGYLIWPKTHREQLSRSFSQLRHSLSRYLLSSVNLAVALRDKNQTTNATAPSLSPRREVYRQLNSLRATLQRQLIDPPPARNEALAWYPLISSASRVADAITVYATQSDQALSAAEQSQLQQLADWLDHGQIQATEFSSTQPSQSLGTVPTALGDLPNEAPSQPADSAAQTLINQLISELQHAHGLSAASQVPSAIKQSQKA</sequence>
<proteinExistence type="inferred from homology"/>
<dbReference type="PANTHER" id="PTHR30509:SF9">
    <property type="entry name" value="MULTIDRUG RESISTANCE PROTEIN MDTO"/>
    <property type="match status" value="1"/>
</dbReference>
<keyword evidence="4 8" id="KW-1133">Transmembrane helix</keyword>
<evidence type="ECO:0000256" key="5">
    <source>
        <dbReference type="ARBA" id="ARBA00023136"/>
    </source>
</evidence>
<dbReference type="InterPro" id="IPR049453">
    <property type="entry name" value="Memb_transporter_dom"/>
</dbReference>
<protein>
    <submittedName>
        <fullName evidence="10">FUSC family protein</fullName>
    </submittedName>
</protein>
<feature type="domain" description="Integral membrane bound transporter" evidence="9">
    <location>
        <begin position="395"/>
        <end position="524"/>
    </location>
</feature>
<feature type="compositionally biased region" description="Polar residues" evidence="7">
    <location>
        <begin position="659"/>
        <end position="671"/>
    </location>
</feature>
<keyword evidence="2" id="KW-1003">Cell membrane</keyword>
<evidence type="ECO:0000256" key="2">
    <source>
        <dbReference type="ARBA" id="ARBA00022475"/>
    </source>
</evidence>
<evidence type="ECO:0000256" key="4">
    <source>
        <dbReference type="ARBA" id="ARBA00022989"/>
    </source>
</evidence>
<comment type="subcellular location">
    <subcellularLocation>
        <location evidence="1">Cell membrane</location>
        <topology evidence="1">Multi-pass membrane protein</topology>
    </subcellularLocation>
</comment>
<feature type="compositionally biased region" description="Polar residues" evidence="7">
    <location>
        <begin position="353"/>
        <end position="363"/>
    </location>
</feature>
<dbReference type="AlphaFoldDB" id="A0A9D2RIH1"/>
<accession>A0A9D2RIH1</accession>
<organism evidence="10 11">
    <name type="scientific">Candidatus Paenalcaligenes intestinipullorum</name>
    <dbReference type="NCBI Taxonomy" id="2838718"/>
    <lineage>
        <taxon>Bacteria</taxon>
        <taxon>Pseudomonadati</taxon>
        <taxon>Pseudomonadota</taxon>
        <taxon>Betaproteobacteria</taxon>
        <taxon>Burkholderiales</taxon>
        <taxon>Alcaligenaceae</taxon>
        <taxon>Paenalcaligenes</taxon>
    </lineage>
</organism>
<dbReference type="EMBL" id="DWUQ01000061">
    <property type="protein sequence ID" value="HJD44006.1"/>
    <property type="molecule type" value="Genomic_DNA"/>
</dbReference>
<evidence type="ECO:0000256" key="6">
    <source>
        <dbReference type="ARBA" id="ARBA00043993"/>
    </source>
</evidence>
<keyword evidence="5 8" id="KW-0472">Membrane</keyword>
<keyword evidence="3 8" id="KW-0812">Transmembrane</keyword>
<feature type="transmembrane region" description="Helical" evidence="8">
    <location>
        <begin position="383"/>
        <end position="402"/>
    </location>
</feature>
<evidence type="ECO:0000259" key="9">
    <source>
        <dbReference type="Pfam" id="PF13515"/>
    </source>
</evidence>
<feature type="transmembrane region" description="Helical" evidence="8">
    <location>
        <begin position="457"/>
        <end position="473"/>
    </location>
</feature>
<feature type="transmembrane region" description="Helical" evidence="8">
    <location>
        <begin position="134"/>
        <end position="154"/>
    </location>
</feature>
<dbReference type="Proteomes" id="UP000823889">
    <property type="component" value="Unassembled WGS sequence"/>
</dbReference>
<reference evidence="10" key="1">
    <citation type="journal article" date="2021" name="PeerJ">
        <title>Extensive microbial diversity within the chicken gut microbiome revealed by metagenomics and culture.</title>
        <authorList>
            <person name="Gilroy R."/>
            <person name="Ravi A."/>
            <person name="Getino M."/>
            <person name="Pursley I."/>
            <person name="Horton D.L."/>
            <person name="Alikhan N.F."/>
            <person name="Baker D."/>
            <person name="Gharbi K."/>
            <person name="Hall N."/>
            <person name="Watson M."/>
            <person name="Adriaenssens E.M."/>
            <person name="Foster-Nyarko E."/>
            <person name="Jarju S."/>
            <person name="Secka A."/>
            <person name="Antonio M."/>
            <person name="Oren A."/>
            <person name="Chaudhuri R.R."/>
            <person name="La Ragione R."/>
            <person name="Hildebrand F."/>
            <person name="Pallen M.J."/>
        </authorList>
    </citation>
    <scope>NUCLEOTIDE SEQUENCE</scope>
    <source>
        <strain evidence="10">9264</strain>
    </source>
</reference>
<comment type="caution">
    <text evidence="10">The sequence shown here is derived from an EMBL/GenBank/DDBJ whole genome shotgun (WGS) entry which is preliminary data.</text>
</comment>
<name>A0A9D2RIH1_9BURK</name>
<evidence type="ECO:0000313" key="11">
    <source>
        <dbReference type="Proteomes" id="UP000823889"/>
    </source>
</evidence>
<feature type="compositionally biased region" description="Low complexity" evidence="7">
    <location>
        <begin position="334"/>
        <end position="352"/>
    </location>
</feature>
<dbReference type="GO" id="GO:0005886">
    <property type="term" value="C:plasma membrane"/>
    <property type="evidence" value="ECO:0007669"/>
    <property type="project" value="UniProtKB-SubCell"/>
</dbReference>
<evidence type="ECO:0000256" key="1">
    <source>
        <dbReference type="ARBA" id="ARBA00004651"/>
    </source>
</evidence>
<feature type="transmembrane region" description="Helical" evidence="8">
    <location>
        <begin position="110"/>
        <end position="127"/>
    </location>
</feature>
<evidence type="ECO:0000256" key="7">
    <source>
        <dbReference type="SAM" id="MobiDB-lite"/>
    </source>
</evidence>
<dbReference type="PANTHER" id="PTHR30509">
    <property type="entry name" value="P-HYDROXYBENZOIC ACID EFFLUX PUMP SUBUNIT-RELATED"/>
    <property type="match status" value="1"/>
</dbReference>
<feature type="transmembrane region" description="Helical" evidence="8">
    <location>
        <begin position="86"/>
        <end position="104"/>
    </location>
</feature>
<evidence type="ECO:0000313" key="10">
    <source>
        <dbReference type="EMBL" id="HJD44006.1"/>
    </source>
</evidence>